<feature type="domain" description="Major facilitator superfamily (MFS) profile" evidence="10">
    <location>
        <begin position="52"/>
        <end position="500"/>
    </location>
</feature>
<feature type="compositionally biased region" description="Basic and acidic residues" evidence="8">
    <location>
        <begin position="542"/>
        <end position="552"/>
    </location>
</feature>
<feature type="transmembrane region" description="Helical" evidence="9">
    <location>
        <begin position="406"/>
        <end position="433"/>
    </location>
</feature>
<evidence type="ECO:0000313" key="11">
    <source>
        <dbReference type="EMBL" id="GME72435.1"/>
    </source>
</evidence>
<dbReference type="PANTHER" id="PTHR48022">
    <property type="entry name" value="PLASTIDIC GLUCOSE TRANSPORTER 4"/>
    <property type="match status" value="1"/>
</dbReference>
<feature type="region of interest" description="Disordered" evidence="8">
    <location>
        <begin position="1"/>
        <end position="34"/>
    </location>
</feature>
<feature type="transmembrane region" description="Helical" evidence="9">
    <location>
        <begin position="97"/>
        <end position="119"/>
    </location>
</feature>
<feature type="transmembrane region" description="Helical" evidence="9">
    <location>
        <begin position="476"/>
        <end position="496"/>
    </location>
</feature>
<keyword evidence="5 9" id="KW-1133">Transmembrane helix</keyword>
<accession>A0A9W6T0Y8</accession>
<organism evidence="11 12">
    <name type="scientific">Candida boidinii</name>
    <name type="common">Yeast</name>
    <dbReference type="NCBI Taxonomy" id="5477"/>
    <lineage>
        <taxon>Eukaryota</taxon>
        <taxon>Fungi</taxon>
        <taxon>Dikarya</taxon>
        <taxon>Ascomycota</taxon>
        <taxon>Saccharomycotina</taxon>
        <taxon>Pichiomycetes</taxon>
        <taxon>Pichiales</taxon>
        <taxon>Pichiaceae</taxon>
        <taxon>Ogataea</taxon>
        <taxon>Ogataea/Candida clade</taxon>
    </lineage>
</organism>
<evidence type="ECO:0000313" key="12">
    <source>
        <dbReference type="Proteomes" id="UP001165120"/>
    </source>
</evidence>
<dbReference type="PRINTS" id="PR00171">
    <property type="entry name" value="SUGRTRNSPORT"/>
</dbReference>
<dbReference type="Pfam" id="PF00083">
    <property type="entry name" value="Sugar_tr"/>
    <property type="match status" value="1"/>
</dbReference>
<feature type="transmembrane region" description="Helical" evidence="9">
    <location>
        <begin position="216"/>
        <end position="238"/>
    </location>
</feature>
<feature type="transmembrane region" description="Helical" evidence="9">
    <location>
        <begin position="126"/>
        <end position="142"/>
    </location>
</feature>
<comment type="similarity">
    <text evidence="2 7">Belongs to the major facilitator superfamily. Sugar transporter (TC 2.A.1.1) family.</text>
</comment>
<evidence type="ECO:0000259" key="10">
    <source>
        <dbReference type="PROSITE" id="PS50850"/>
    </source>
</evidence>
<keyword evidence="6 9" id="KW-0472">Membrane</keyword>
<dbReference type="PANTHER" id="PTHR48022:SF68">
    <property type="entry name" value="MAJOR FACILITATOR SUPERFAMILY (MFS) PROFILE DOMAIN-CONTAINING PROTEIN-RELATED"/>
    <property type="match status" value="1"/>
</dbReference>
<evidence type="ECO:0000256" key="8">
    <source>
        <dbReference type="SAM" id="MobiDB-lite"/>
    </source>
</evidence>
<evidence type="ECO:0000256" key="2">
    <source>
        <dbReference type="ARBA" id="ARBA00010992"/>
    </source>
</evidence>
<gene>
    <name evidence="11" type="ORF">Cboi02_000360600</name>
</gene>
<dbReference type="InterPro" id="IPR005828">
    <property type="entry name" value="MFS_sugar_transport-like"/>
</dbReference>
<evidence type="ECO:0000256" key="7">
    <source>
        <dbReference type="RuleBase" id="RU003346"/>
    </source>
</evidence>
<dbReference type="FunFam" id="1.20.1250.20:FF:000061">
    <property type="entry name" value="MFS sugar transporter"/>
    <property type="match status" value="1"/>
</dbReference>
<dbReference type="Proteomes" id="UP001165120">
    <property type="component" value="Unassembled WGS sequence"/>
</dbReference>
<dbReference type="EMBL" id="BSXN01001277">
    <property type="protein sequence ID" value="GME72435.1"/>
    <property type="molecule type" value="Genomic_DNA"/>
</dbReference>
<feature type="transmembrane region" description="Helical" evidence="9">
    <location>
        <begin position="313"/>
        <end position="334"/>
    </location>
</feature>
<feature type="region of interest" description="Disordered" evidence="8">
    <location>
        <begin position="534"/>
        <end position="568"/>
    </location>
</feature>
<feature type="transmembrane region" description="Helical" evidence="9">
    <location>
        <begin position="453"/>
        <end position="470"/>
    </location>
</feature>
<dbReference type="InterPro" id="IPR020846">
    <property type="entry name" value="MFS_dom"/>
</dbReference>
<feature type="transmembrane region" description="Helical" evidence="9">
    <location>
        <begin position="346"/>
        <end position="368"/>
    </location>
</feature>
<comment type="caution">
    <text evidence="11">The sequence shown here is derived from an EMBL/GenBank/DDBJ whole genome shotgun (WGS) entry which is preliminary data.</text>
</comment>
<keyword evidence="3 7" id="KW-0813">Transport</keyword>
<dbReference type="InterPro" id="IPR050360">
    <property type="entry name" value="MFS_Sugar_Transporters"/>
</dbReference>
<evidence type="ECO:0000256" key="9">
    <source>
        <dbReference type="SAM" id="Phobius"/>
    </source>
</evidence>
<feature type="compositionally biased region" description="Polar residues" evidence="8">
    <location>
        <begin position="1"/>
        <end position="14"/>
    </location>
</feature>
<dbReference type="GO" id="GO:0005351">
    <property type="term" value="F:carbohydrate:proton symporter activity"/>
    <property type="evidence" value="ECO:0007669"/>
    <property type="project" value="TreeGrafter"/>
</dbReference>
<dbReference type="NCBIfam" id="TIGR00879">
    <property type="entry name" value="SP"/>
    <property type="match status" value="1"/>
</dbReference>
<keyword evidence="12" id="KW-1185">Reference proteome</keyword>
<evidence type="ECO:0000256" key="3">
    <source>
        <dbReference type="ARBA" id="ARBA00022448"/>
    </source>
</evidence>
<dbReference type="InterPro" id="IPR036259">
    <property type="entry name" value="MFS_trans_sf"/>
</dbReference>
<dbReference type="SUPFAM" id="SSF103473">
    <property type="entry name" value="MFS general substrate transporter"/>
    <property type="match status" value="1"/>
</dbReference>
<protein>
    <submittedName>
        <fullName evidence="11">Unnamed protein product</fullName>
    </submittedName>
</protein>
<dbReference type="PROSITE" id="PS50850">
    <property type="entry name" value="MFS"/>
    <property type="match status" value="1"/>
</dbReference>
<dbReference type="PROSITE" id="PS00216">
    <property type="entry name" value="SUGAR_TRANSPORT_1"/>
    <property type="match status" value="1"/>
</dbReference>
<dbReference type="AlphaFoldDB" id="A0A9W6T0Y8"/>
<dbReference type="InterPro" id="IPR003663">
    <property type="entry name" value="Sugar/inositol_transpt"/>
</dbReference>
<dbReference type="GO" id="GO:0016020">
    <property type="term" value="C:membrane"/>
    <property type="evidence" value="ECO:0007669"/>
    <property type="project" value="UniProtKB-SubCell"/>
</dbReference>
<reference evidence="11" key="1">
    <citation type="submission" date="2023-04" db="EMBL/GenBank/DDBJ databases">
        <title>Candida boidinii NBRC 10035.</title>
        <authorList>
            <person name="Ichikawa N."/>
            <person name="Sato H."/>
            <person name="Tonouchi N."/>
        </authorList>
    </citation>
    <scope>NUCLEOTIDE SEQUENCE</scope>
    <source>
        <strain evidence="11">NBRC 10035</strain>
    </source>
</reference>
<comment type="subcellular location">
    <subcellularLocation>
        <location evidence="1">Membrane</location>
        <topology evidence="1">Multi-pass membrane protein</topology>
    </subcellularLocation>
</comment>
<keyword evidence="4 9" id="KW-0812">Transmembrane</keyword>
<dbReference type="InterPro" id="IPR005829">
    <property type="entry name" value="Sugar_transporter_CS"/>
</dbReference>
<feature type="transmembrane region" description="Helical" evidence="9">
    <location>
        <begin position="48"/>
        <end position="65"/>
    </location>
</feature>
<evidence type="ECO:0000256" key="1">
    <source>
        <dbReference type="ARBA" id="ARBA00004141"/>
    </source>
</evidence>
<dbReference type="Gene3D" id="1.20.1250.20">
    <property type="entry name" value="MFS general substrate transporter like domains"/>
    <property type="match status" value="1"/>
</dbReference>
<evidence type="ECO:0000256" key="5">
    <source>
        <dbReference type="ARBA" id="ARBA00022989"/>
    </source>
</evidence>
<feature type="transmembrane region" description="Helical" evidence="9">
    <location>
        <begin position="380"/>
        <end position="400"/>
    </location>
</feature>
<feature type="transmembrane region" description="Helical" evidence="9">
    <location>
        <begin position="186"/>
        <end position="204"/>
    </location>
</feature>
<name>A0A9W6T0Y8_CANBO</name>
<proteinExistence type="inferred from homology"/>
<evidence type="ECO:0000256" key="6">
    <source>
        <dbReference type="ARBA" id="ARBA00023136"/>
    </source>
</evidence>
<sequence>MSNSDTQPASVSSDVTHKSIDEKPDEFEDYHGDPNEKPEFLGANGKKLNLYVSCLASTGFLLFGYDQGVMGSLLSLDSFRETFKTIDTYSNPHNSTLQGFTIAVYEIGCFMGAISTLYLGDKLGRLKIMFIGCIIMIIGAILQCTSFGLAQLIVARIITGIGNGMNTSTVPVWQSECAKPSQRGKLIAVAGAMITGGIMISYWIDFGFYFTKGTVSWRFPIAFQIVFALIILPVVFKLPESPRWLLKKGRYEEARKVFAALEGTILADEKIHRDLLEVKASLDEENLSGGDNAFNLKILFTQGEHRNFHRMMLGLWSQIMQQICGINLITYYAGTIYEKYIGMTPLNSRILAACNGTEYFIASWIAFYTVESFGRRKLKLWGAAGQSATMAILTGCSWAADKKGDNHAAIAAAVFLFVFNTFFGASWLSLAWLYPAEINSLAIRAPANGVSTAGNWLFNFMVVMITPVAFENIGSYTYTIFAAINFLMVPTVYFLYPETAGRSLEEMDRIFAACDPWKPWDIVKIAEEMPYEEPQGKHHVGYRKDDDPEKGTSEFVEGGLFENHSDSN</sequence>
<evidence type="ECO:0000256" key="4">
    <source>
        <dbReference type="ARBA" id="ARBA00022692"/>
    </source>
</evidence>